<dbReference type="EMBL" id="LDJG01000015">
    <property type="protein sequence ID" value="KRG56797.1"/>
    <property type="molecule type" value="Genomic_DNA"/>
</dbReference>
<organism evidence="1 2">
    <name type="scientific">Stenotrophomonas nitritireducens</name>
    <dbReference type="NCBI Taxonomy" id="83617"/>
    <lineage>
        <taxon>Bacteria</taxon>
        <taxon>Pseudomonadati</taxon>
        <taxon>Pseudomonadota</taxon>
        <taxon>Gammaproteobacteria</taxon>
        <taxon>Lysobacterales</taxon>
        <taxon>Lysobacteraceae</taxon>
        <taxon>Stenotrophomonas</taxon>
    </lineage>
</organism>
<gene>
    <name evidence="1" type="ORF">ABB22_10055</name>
</gene>
<keyword evidence="2" id="KW-1185">Reference proteome</keyword>
<dbReference type="Proteomes" id="UP000050902">
    <property type="component" value="Unassembled WGS sequence"/>
</dbReference>
<evidence type="ECO:0000313" key="1">
    <source>
        <dbReference type="EMBL" id="KRG56797.1"/>
    </source>
</evidence>
<proteinExistence type="predicted"/>
<comment type="caution">
    <text evidence="1">The sequence shown here is derived from an EMBL/GenBank/DDBJ whole genome shotgun (WGS) entry which is preliminary data.</text>
</comment>
<accession>A0ABR5NJ61</accession>
<name>A0ABR5NJ61_9GAMM</name>
<evidence type="ECO:0008006" key="3">
    <source>
        <dbReference type="Google" id="ProtNLM"/>
    </source>
</evidence>
<protein>
    <recommendedName>
        <fullName evidence="3">Transmembrane protein</fullName>
    </recommendedName>
</protein>
<sequence>MLLLLLLLLLLPVILLLLFAFDVRVPFCSDGAGGKNPKGDVQGCTSFFDETGMSRRKIPPAEWTRRA</sequence>
<reference evidence="1 2" key="1">
    <citation type="submission" date="2015-05" db="EMBL/GenBank/DDBJ databases">
        <title>Genome sequencing and analysis of members of genus Stenotrophomonas.</title>
        <authorList>
            <person name="Patil P.P."/>
            <person name="Midha S."/>
            <person name="Patil P.B."/>
        </authorList>
    </citation>
    <scope>NUCLEOTIDE SEQUENCE [LARGE SCALE GENOMIC DNA]</scope>
    <source>
        <strain evidence="1 2">DSM 12575</strain>
    </source>
</reference>
<evidence type="ECO:0000313" key="2">
    <source>
        <dbReference type="Proteomes" id="UP000050902"/>
    </source>
</evidence>
<dbReference type="RefSeq" id="WP_057505205.1">
    <property type="nucleotide sequence ID" value="NZ_LDJG01000015.1"/>
</dbReference>